<gene>
    <name evidence="1" type="ORF">QR685DRAFT_519305</name>
</gene>
<dbReference type="Proteomes" id="UP001451303">
    <property type="component" value="Unassembled WGS sequence"/>
</dbReference>
<sequence length="80" mass="9225">MSRIFVGFLSAQLSPRRDRCLSATTRSYTRPEVAISLGFLYLFFELLPHNQAPTPRNNELSPFQAGRPGIWKWMAWHACL</sequence>
<proteinExistence type="predicted"/>
<protein>
    <submittedName>
        <fullName evidence="1">Uncharacterized protein</fullName>
    </submittedName>
</protein>
<evidence type="ECO:0000313" key="1">
    <source>
        <dbReference type="EMBL" id="KAL0471475.1"/>
    </source>
</evidence>
<comment type="caution">
    <text evidence="1">The sequence shown here is derived from an EMBL/GenBank/DDBJ whole genome shotgun (WGS) entry which is preliminary data.</text>
</comment>
<reference evidence="1 2" key="1">
    <citation type="submission" date="2023-09" db="EMBL/GenBank/DDBJ databases">
        <title>Multi-omics analysis of a traditional fermented food reveals byproduct-associated fungal strains for waste-to-food upcycling.</title>
        <authorList>
            <consortium name="Lawrence Berkeley National Laboratory"/>
            <person name="Rekdal V.M."/>
            <person name="Villalobos-Escobedo J.M."/>
            <person name="Rodriguez-Valeron N."/>
            <person name="Garcia M.O."/>
            <person name="Vasquez D.P."/>
            <person name="Damayanti I."/>
            <person name="Sorensen P.M."/>
            <person name="Baidoo E.E."/>
            <person name="De Carvalho A.C."/>
            <person name="Riley R."/>
            <person name="Lipzen A."/>
            <person name="He G."/>
            <person name="Yan M."/>
            <person name="Haridas S."/>
            <person name="Daum C."/>
            <person name="Yoshinaga Y."/>
            <person name="Ng V."/>
            <person name="Grigoriev I.V."/>
            <person name="Munk R."/>
            <person name="Nuraida L."/>
            <person name="Wijaya C.H."/>
            <person name="Morales P.-C."/>
            <person name="Keasling J.D."/>
        </authorList>
    </citation>
    <scope>NUCLEOTIDE SEQUENCE [LARGE SCALE GENOMIC DNA]</scope>
    <source>
        <strain evidence="1 2">FGSC 2613</strain>
    </source>
</reference>
<dbReference type="EMBL" id="JAVLET010000003">
    <property type="protein sequence ID" value="KAL0471475.1"/>
    <property type="molecule type" value="Genomic_DNA"/>
</dbReference>
<name>A0ABR3DFL7_NEUIN</name>
<organism evidence="1 2">
    <name type="scientific">Neurospora intermedia</name>
    <dbReference type="NCBI Taxonomy" id="5142"/>
    <lineage>
        <taxon>Eukaryota</taxon>
        <taxon>Fungi</taxon>
        <taxon>Dikarya</taxon>
        <taxon>Ascomycota</taxon>
        <taxon>Pezizomycotina</taxon>
        <taxon>Sordariomycetes</taxon>
        <taxon>Sordariomycetidae</taxon>
        <taxon>Sordariales</taxon>
        <taxon>Sordariaceae</taxon>
        <taxon>Neurospora</taxon>
    </lineage>
</organism>
<keyword evidence="2" id="KW-1185">Reference proteome</keyword>
<evidence type="ECO:0000313" key="2">
    <source>
        <dbReference type="Proteomes" id="UP001451303"/>
    </source>
</evidence>
<accession>A0ABR3DFL7</accession>